<evidence type="ECO:0000313" key="3">
    <source>
        <dbReference type="Proteomes" id="UP001163046"/>
    </source>
</evidence>
<dbReference type="EMBL" id="MU827529">
    <property type="protein sequence ID" value="KAJ7347666.1"/>
    <property type="molecule type" value="Genomic_DNA"/>
</dbReference>
<keyword evidence="3" id="KW-1185">Reference proteome</keyword>
<comment type="caution">
    <text evidence="2">The sequence shown here is derived from an EMBL/GenBank/DDBJ whole genome shotgun (WGS) entry which is preliminary data.</text>
</comment>
<dbReference type="AlphaFoldDB" id="A0A9X0CJ73"/>
<feature type="region of interest" description="Disordered" evidence="1">
    <location>
        <begin position="1"/>
        <end position="22"/>
    </location>
</feature>
<feature type="non-terminal residue" evidence="2">
    <location>
        <position position="135"/>
    </location>
</feature>
<evidence type="ECO:0000313" key="2">
    <source>
        <dbReference type="EMBL" id="KAJ7347666.1"/>
    </source>
</evidence>
<organism evidence="2 3">
    <name type="scientific">Desmophyllum pertusum</name>
    <dbReference type="NCBI Taxonomy" id="174260"/>
    <lineage>
        <taxon>Eukaryota</taxon>
        <taxon>Metazoa</taxon>
        <taxon>Cnidaria</taxon>
        <taxon>Anthozoa</taxon>
        <taxon>Hexacorallia</taxon>
        <taxon>Scleractinia</taxon>
        <taxon>Caryophylliina</taxon>
        <taxon>Caryophylliidae</taxon>
        <taxon>Desmophyllum</taxon>
    </lineage>
</organism>
<proteinExistence type="predicted"/>
<feature type="compositionally biased region" description="Polar residues" evidence="1">
    <location>
        <begin position="1"/>
        <end position="14"/>
    </location>
</feature>
<evidence type="ECO:0000256" key="1">
    <source>
        <dbReference type="SAM" id="MobiDB-lite"/>
    </source>
</evidence>
<protein>
    <submittedName>
        <fullName evidence="2">Uncharacterized protein</fullName>
    </submittedName>
</protein>
<dbReference type="Proteomes" id="UP001163046">
    <property type="component" value="Unassembled WGS sequence"/>
</dbReference>
<accession>A0A9X0CJ73</accession>
<reference evidence="2" key="1">
    <citation type="submission" date="2023-01" db="EMBL/GenBank/DDBJ databases">
        <title>Genome assembly of the deep-sea coral Lophelia pertusa.</title>
        <authorList>
            <person name="Herrera S."/>
            <person name="Cordes E."/>
        </authorList>
    </citation>
    <scope>NUCLEOTIDE SEQUENCE</scope>
    <source>
        <strain evidence="2">USNM1676648</strain>
        <tissue evidence="2">Polyp</tissue>
    </source>
</reference>
<name>A0A9X0CJ73_9CNID</name>
<gene>
    <name evidence="2" type="ORF">OS493_039684</name>
</gene>
<sequence>MALHNASNRFQSSPRPGKTQPEVAATTVHIATRAARVPIDVLSSSVHSLVDLRDTSSLISPTVRDCQNSCGWRNSVHRGQRFPMRRNPEFPAEEHCHLKQGVCERKDDEYEFKKNNCLWPQYVQSVKIDEITLYE</sequence>